<evidence type="ECO:0000256" key="5">
    <source>
        <dbReference type="ARBA" id="ARBA00022833"/>
    </source>
</evidence>
<dbReference type="Gene3D" id="1.10.1370.10">
    <property type="entry name" value="Neurolysin, domain 3"/>
    <property type="match status" value="3"/>
</dbReference>
<organism evidence="9 10">
    <name type="scientific">Plasmodium gonderi</name>
    <dbReference type="NCBI Taxonomy" id="77519"/>
    <lineage>
        <taxon>Eukaryota</taxon>
        <taxon>Sar</taxon>
        <taxon>Alveolata</taxon>
        <taxon>Apicomplexa</taxon>
        <taxon>Aconoidasida</taxon>
        <taxon>Haemosporida</taxon>
        <taxon>Plasmodiidae</taxon>
        <taxon>Plasmodium</taxon>
        <taxon>Plasmodium (Plasmodium)</taxon>
    </lineage>
</organism>
<dbReference type="PANTHER" id="PTHR11804">
    <property type="entry name" value="PROTEASE M3 THIMET OLIGOPEPTIDASE-RELATED"/>
    <property type="match status" value="1"/>
</dbReference>
<evidence type="ECO:0000256" key="4">
    <source>
        <dbReference type="ARBA" id="ARBA00022801"/>
    </source>
</evidence>
<gene>
    <name evidence="9" type="ORF">PGO_121950</name>
</gene>
<dbReference type="Pfam" id="PF01432">
    <property type="entry name" value="Peptidase_M3"/>
    <property type="match status" value="1"/>
</dbReference>
<evidence type="ECO:0000313" key="10">
    <source>
        <dbReference type="Proteomes" id="UP000195521"/>
    </source>
</evidence>
<comment type="caution">
    <text evidence="9">The sequence shown here is derived from an EMBL/GenBank/DDBJ whole genome shotgun (WGS) entry which is preliminary data.</text>
</comment>
<dbReference type="OrthoDB" id="17530at2759"/>
<dbReference type="GeneID" id="39748935"/>
<evidence type="ECO:0000256" key="1">
    <source>
        <dbReference type="ARBA" id="ARBA00006040"/>
    </source>
</evidence>
<evidence type="ECO:0000256" key="7">
    <source>
        <dbReference type="RuleBase" id="RU003435"/>
    </source>
</evidence>
<dbReference type="PANTHER" id="PTHR11804:SF79">
    <property type="entry name" value="MITOCHONDRIAL INTERMEDIATE PEPTIDASE"/>
    <property type="match status" value="1"/>
</dbReference>
<protein>
    <submittedName>
        <fullName evidence="9">Mitochondrial intermediate peptidase</fullName>
    </submittedName>
</protein>
<comment type="similarity">
    <text evidence="1 7">Belongs to the peptidase M3 family.</text>
</comment>
<evidence type="ECO:0000313" key="9">
    <source>
        <dbReference type="EMBL" id="GAW82198.1"/>
    </source>
</evidence>
<dbReference type="AlphaFoldDB" id="A0A1Y1JKM7"/>
<accession>A0A1Y1JKM7</accession>
<keyword evidence="3 7" id="KW-0479">Metal-binding</keyword>
<keyword evidence="10" id="KW-1185">Reference proteome</keyword>
<dbReference type="OMA" id="QYYRNML"/>
<evidence type="ECO:0000256" key="3">
    <source>
        <dbReference type="ARBA" id="ARBA00022723"/>
    </source>
</evidence>
<evidence type="ECO:0000256" key="6">
    <source>
        <dbReference type="ARBA" id="ARBA00023049"/>
    </source>
</evidence>
<dbReference type="GO" id="GO:0005739">
    <property type="term" value="C:mitochondrion"/>
    <property type="evidence" value="ECO:0007669"/>
    <property type="project" value="TreeGrafter"/>
</dbReference>
<evidence type="ECO:0000259" key="8">
    <source>
        <dbReference type="Pfam" id="PF01432"/>
    </source>
</evidence>
<comment type="cofactor">
    <cofactor evidence="7">
        <name>Zn(2+)</name>
        <dbReference type="ChEBI" id="CHEBI:29105"/>
    </cofactor>
    <text evidence="7">Binds 1 zinc ion.</text>
</comment>
<dbReference type="SUPFAM" id="SSF55486">
    <property type="entry name" value="Metalloproteases ('zincins'), catalytic domain"/>
    <property type="match status" value="1"/>
</dbReference>
<dbReference type="InterPro" id="IPR024079">
    <property type="entry name" value="MetalloPept_cat_dom_sf"/>
</dbReference>
<keyword evidence="5 7" id="KW-0862">Zinc</keyword>
<dbReference type="GO" id="GO:0006508">
    <property type="term" value="P:proteolysis"/>
    <property type="evidence" value="ECO:0007669"/>
    <property type="project" value="UniProtKB-KW"/>
</dbReference>
<keyword evidence="6 7" id="KW-0482">Metalloprotease</keyword>
<keyword evidence="4 7" id="KW-0378">Hydrolase</keyword>
<dbReference type="RefSeq" id="XP_028544787.1">
    <property type="nucleotide sequence ID" value="XM_028688986.1"/>
</dbReference>
<proteinExistence type="inferred from homology"/>
<dbReference type="InterPro" id="IPR024077">
    <property type="entry name" value="Neurolysin/TOP_dom2"/>
</dbReference>
<evidence type="ECO:0000256" key="2">
    <source>
        <dbReference type="ARBA" id="ARBA00022670"/>
    </source>
</evidence>
<dbReference type="EMBL" id="BDQF01000013">
    <property type="protein sequence ID" value="GAW82198.1"/>
    <property type="molecule type" value="Genomic_DNA"/>
</dbReference>
<dbReference type="GO" id="GO:0006518">
    <property type="term" value="P:peptide metabolic process"/>
    <property type="evidence" value="ECO:0007669"/>
    <property type="project" value="TreeGrafter"/>
</dbReference>
<dbReference type="GO" id="GO:0046872">
    <property type="term" value="F:metal ion binding"/>
    <property type="evidence" value="ECO:0007669"/>
    <property type="project" value="UniProtKB-UniRule"/>
</dbReference>
<dbReference type="Gene3D" id="3.40.390.10">
    <property type="entry name" value="Collagenase (Catalytic Domain)"/>
    <property type="match status" value="2"/>
</dbReference>
<dbReference type="Proteomes" id="UP000195521">
    <property type="component" value="Unassembled WGS sequence"/>
</dbReference>
<reference evidence="10" key="1">
    <citation type="submission" date="2017-04" db="EMBL/GenBank/DDBJ databases">
        <title>Plasmodium gonderi genome.</title>
        <authorList>
            <person name="Arisue N."/>
            <person name="Honma H."/>
            <person name="Kawai S."/>
            <person name="Tougan T."/>
            <person name="Tanabe K."/>
            <person name="Horii T."/>
        </authorList>
    </citation>
    <scope>NUCLEOTIDE SEQUENCE [LARGE SCALE GENOMIC DNA]</scope>
    <source>
        <strain evidence="10">ATCC 30045</strain>
    </source>
</reference>
<dbReference type="InterPro" id="IPR045090">
    <property type="entry name" value="Pept_M3A_M3B"/>
</dbReference>
<dbReference type="InterPro" id="IPR001567">
    <property type="entry name" value="Pept_M3A_M3B_dom"/>
</dbReference>
<keyword evidence="2 7" id="KW-0645">Protease</keyword>
<feature type="domain" description="Peptidase M3A/M3B catalytic" evidence="8">
    <location>
        <begin position="398"/>
        <end position="938"/>
    </location>
</feature>
<name>A0A1Y1JKM7_PLAGO</name>
<sequence>MNHKSYNLVYITCNRRIIKTGTWKSFSRIIHSRNFKRNFFFQNDTDNLKESFKFLEKINLKNLVKKGNNKSCVKSLNEENQKGANCYCELLCKSEEECLQKVDKLNDDDIERVDNILNNVNSFQKKKKKYKEGYLLELIGIRSNGENITEASLACIGTCDNILKRMCKEKNIFKIINMVDTVSNNLCKLGDALELLRNLHNNQKVIAKAHDAMEKLTTYIDRINIDEQIYYFLKKKYEQHVHMLDREHREVLLNMIMSMENQGVHIKEEKKKCEYLELQAQEKYFSFHAASNFSNEYDGFFIQKNKLMPFIDEHVIHNYQQKIKPFIESNRIKINTTDDICDTCQSRRDVHNTDEYVYLLQDSPFIMTILENVNNENIAKRSHALLKKPNQIFLKNILILQYYRNMLARFRNFKNYSEYALKNCILNSPDKVNYFLKKFLNKILPYFFEELQFIEKYIDLTSSKSISEKGTSFNLSAVHHSANVTGEAKKIDSQNNNLVEKGMHSKLTPENLFYHMNQIRKEKLKKIEAQMNNSLRLYDVIKFVMKLLKNSYSLDMVNILPLSNELWDENILKFEIKEGNYTYGYLYMDLFERENKSHSIAQYTVRCSKNMNTCLKYKWFEDDVHKFPFFYTGIVKDDLYISTTCNNIITAESNSVKKIDTQNCSKIRKQIYRQTTSTFLVCNFNINLNDHEETDSKSNSAEGNIFINENITKSLGKIKMSIDKVNMFVHEFGHALHCILSSTYLQHLSGNRGGVDFSEFSSHFFEEYLNSYDALLLLYGKEEKEGDDKELLIRETTKSIIKQYLKNKNILCYYSIMQLTIQSIIDQIFYCLSHESSSITVRNELIEKEINTYFSGIYYKNIFILDLFPQIHFSKTTHLVHYPANYFCYLYCSVLSKYVWNRTFKDNLMNQAKAADIVNFMRGGSTDSSLKNIIALVEEDTTKIQYYTENPQHLPLDDFLEHYSGGNKNEEYNSFLQSL</sequence>
<dbReference type="GO" id="GO:0004222">
    <property type="term" value="F:metalloendopeptidase activity"/>
    <property type="evidence" value="ECO:0007669"/>
    <property type="project" value="InterPro"/>
</dbReference>